<keyword evidence="1" id="KW-0732">Signal</keyword>
<dbReference type="Gene3D" id="1.25.40.10">
    <property type="entry name" value="Tetratricopeptide repeat domain"/>
    <property type="match status" value="2"/>
</dbReference>
<proteinExistence type="predicted"/>
<feature type="signal peptide" evidence="1">
    <location>
        <begin position="1"/>
        <end position="18"/>
    </location>
</feature>
<sequence>MKHWVKALVCVFSLSAYANENNEHFQQLINSAHLGDIYAQLQVANAYSNGEGVAVDNMKAVMYMSLAADFGSEKAKRILASLPASQSQAVRELYAESQLKQHYGYQALSTKIYPVIKGKTINIKRPKIQKKSGTASGSRFVGGTVLASSIYHFDVDTDGRVKDIEIDKNFYTEPFAVANILEQLSYYVYRPARRKGGNKQAVKAFGRRSVWGQKLSMQYLQSSEPKFLKKIKQMKKDAESGEPYAQYQLAMLSVAFPSLDMGRDIYKTYVKSAAEAGVPEAENEYAYMLMLGFGTNKNSEEAIQYLLRAAQSGYARAQYKLAREFLSGRAIETDEVKAKFWLEQAAEQGEQYAQFWLARLLIESDNELLRDPDRAKALLASVKEQQSYNPNWYYYAASTELHYKNKERGLSVLNEGKKLAKNYGWQLNEFNALSEQFEKL</sequence>
<dbReference type="InterPro" id="IPR011990">
    <property type="entry name" value="TPR-like_helical_dom_sf"/>
</dbReference>
<dbReference type="InterPro" id="IPR006597">
    <property type="entry name" value="Sel1-like"/>
</dbReference>
<dbReference type="PANTHER" id="PTHR11102">
    <property type="entry name" value="SEL-1-LIKE PROTEIN"/>
    <property type="match status" value="1"/>
</dbReference>
<evidence type="ECO:0000256" key="1">
    <source>
        <dbReference type="SAM" id="SignalP"/>
    </source>
</evidence>
<dbReference type="STRING" id="349064.SAMN05660429_01132"/>
<protein>
    <submittedName>
        <fullName evidence="2">Sel1 repeat-containing protein</fullName>
    </submittedName>
</protein>
<dbReference type="EMBL" id="FOHK01000004">
    <property type="protein sequence ID" value="SET13246.1"/>
    <property type="molecule type" value="Genomic_DNA"/>
</dbReference>
<evidence type="ECO:0000313" key="3">
    <source>
        <dbReference type="Proteomes" id="UP000199308"/>
    </source>
</evidence>
<gene>
    <name evidence="2" type="ORF">SAMN05660429_01132</name>
</gene>
<dbReference type="Proteomes" id="UP000199308">
    <property type="component" value="Unassembled WGS sequence"/>
</dbReference>
<dbReference type="InterPro" id="IPR050767">
    <property type="entry name" value="Sel1_AlgK"/>
</dbReference>
<dbReference type="RefSeq" id="WP_093328374.1">
    <property type="nucleotide sequence ID" value="NZ_AP027363.1"/>
</dbReference>
<dbReference type="Pfam" id="PF08238">
    <property type="entry name" value="Sel1"/>
    <property type="match status" value="4"/>
</dbReference>
<keyword evidence="3" id="KW-1185">Reference proteome</keyword>
<dbReference type="OrthoDB" id="6378215at2"/>
<evidence type="ECO:0000313" key="2">
    <source>
        <dbReference type="EMBL" id="SET13246.1"/>
    </source>
</evidence>
<reference evidence="2 3" key="1">
    <citation type="submission" date="2016-10" db="EMBL/GenBank/DDBJ databases">
        <authorList>
            <person name="de Groot N.N."/>
        </authorList>
    </citation>
    <scope>NUCLEOTIDE SEQUENCE [LARGE SCALE GENOMIC DNA]</scope>
    <source>
        <strain evidence="2 3">DSM 19706</strain>
    </source>
</reference>
<accession>A0A1I0C1L5</accession>
<feature type="chain" id="PRO_5011652074" evidence="1">
    <location>
        <begin position="19"/>
        <end position="440"/>
    </location>
</feature>
<dbReference type="SUPFAM" id="SSF81901">
    <property type="entry name" value="HCP-like"/>
    <property type="match status" value="2"/>
</dbReference>
<organism evidence="2 3">
    <name type="scientific">Thalassotalea agarivorans</name>
    <name type="common">Thalassomonas agarivorans</name>
    <dbReference type="NCBI Taxonomy" id="349064"/>
    <lineage>
        <taxon>Bacteria</taxon>
        <taxon>Pseudomonadati</taxon>
        <taxon>Pseudomonadota</taxon>
        <taxon>Gammaproteobacteria</taxon>
        <taxon>Alteromonadales</taxon>
        <taxon>Colwelliaceae</taxon>
        <taxon>Thalassotalea</taxon>
    </lineage>
</organism>
<dbReference type="SMART" id="SM00671">
    <property type="entry name" value="SEL1"/>
    <property type="match status" value="3"/>
</dbReference>
<dbReference type="PANTHER" id="PTHR11102:SF160">
    <property type="entry name" value="ERAD-ASSOCIATED E3 UBIQUITIN-PROTEIN LIGASE COMPONENT HRD3"/>
    <property type="match status" value="1"/>
</dbReference>
<dbReference type="AlphaFoldDB" id="A0A1I0C1L5"/>
<name>A0A1I0C1L5_THASX</name>